<dbReference type="AlphaFoldDB" id="A0A2T9YME5"/>
<proteinExistence type="predicted"/>
<evidence type="ECO:0000256" key="2">
    <source>
        <dbReference type="SAM" id="MobiDB-lite"/>
    </source>
</evidence>
<sequence length="542" mass="62520">MSTPTISTQISFEGLPPKFTGQNSVIKFAAWKNKFLRIAELRGWDEPTTIKIFKVWLEGEAEEWMTSTEETKPDSSKWKLDLWFTQLQNQFPPKLPEKPTKLLTIRFLENLNIGSNESVAIFNQQFEAEVKKLDKEIKPNKLIKSIYGDYMKQLDPEVAWTIYENPLFEKWDYQTLMDEFKTKVEKKDLTLLVKRGNREHTRDPTQIVCFNCNEKGHTTRTCRKPRNEELRTKLTSEYYEKKNSPTEERSMLLIQDDKNKLDHTLALGVKRVKVVNQKPLNRDIEMDEVNVEKPKEPKNVEKKNKKTLQKKTNNQTDKIPQKGSVIPSRLLDSNAPITVRELFRVNPVALNETIRTLQLLRNSRSEKALYNNENNSNVTPNPNLMVPLNKIKPKPLSYVVGKILSNDVSFFLDIGSTSCVISLELMKQLNLEFEKKSAFVTAVGGDMIKVLGKAIIPITFEDINLMVQFQVLEECAVPILLGIDFCQLVDGKINYGEETFSFSYCGKEVRLQLYHKSNISENESESSSDEENVEDEESDNVF</sequence>
<dbReference type="SUPFAM" id="SSF57756">
    <property type="entry name" value="Retrovirus zinc finger-like domains"/>
    <property type="match status" value="1"/>
</dbReference>
<dbReference type="Pfam" id="PF13650">
    <property type="entry name" value="Asp_protease_2"/>
    <property type="match status" value="1"/>
</dbReference>
<dbReference type="Gene3D" id="4.10.60.10">
    <property type="entry name" value="Zinc finger, CCHC-type"/>
    <property type="match status" value="1"/>
</dbReference>
<feature type="region of interest" description="Disordered" evidence="2">
    <location>
        <begin position="520"/>
        <end position="542"/>
    </location>
</feature>
<accession>A0A2T9YME5</accession>
<keyword evidence="1" id="KW-0863">Zinc-finger</keyword>
<dbReference type="STRING" id="61424.A0A2T9YME5"/>
<dbReference type="PROSITE" id="PS50158">
    <property type="entry name" value="ZF_CCHC"/>
    <property type="match status" value="1"/>
</dbReference>
<evidence type="ECO:0000313" key="4">
    <source>
        <dbReference type="EMBL" id="PVU93508.1"/>
    </source>
</evidence>
<dbReference type="SUPFAM" id="SSF50630">
    <property type="entry name" value="Acid proteases"/>
    <property type="match status" value="1"/>
</dbReference>
<gene>
    <name evidence="4" type="ORF">BB559_003240</name>
</gene>
<dbReference type="Proteomes" id="UP000245699">
    <property type="component" value="Unassembled WGS sequence"/>
</dbReference>
<feature type="domain" description="CCHC-type" evidence="3">
    <location>
        <begin position="209"/>
        <end position="224"/>
    </location>
</feature>
<dbReference type="InterPro" id="IPR021109">
    <property type="entry name" value="Peptidase_aspartic_dom_sf"/>
</dbReference>
<dbReference type="GO" id="GO:0003676">
    <property type="term" value="F:nucleic acid binding"/>
    <property type="evidence" value="ECO:0007669"/>
    <property type="project" value="InterPro"/>
</dbReference>
<evidence type="ECO:0000313" key="5">
    <source>
        <dbReference type="Proteomes" id="UP000245699"/>
    </source>
</evidence>
<feature type="compositionally biased region" description="Acidic residues" evidence="2">
    <location>
        <begin position="522"/>
        <end position="542"/>
    </location>
</feature>
<protein>
    <recommendedName>
        <fullName evidence="3">CCHC-type domain-containing protein</fullName>
    </recommendedName>
</protein>
<dbReference type="GO" id="GO:0008270">
    <property type="term" value="F:zinc ion binding"/>
    <property type="evidence" value="ECO:0007669"/>
    <property type="project" value="UniProtKB-KW"/>
</dbReference>
<dbReference type="InterPro" id="IPR036875">
    <property type="entry name" value="Znf_CCHC_sf"/>
</dbReference>
<dbReference type="CDD" id="cd00303">
    <property type="entry name" value="retropepsin_like"/>
    <property type="match status" value="1"/>
</dbReference>
<organism evidence="4 5">
    <name type="scientific">Furculomyces boomerangus</name>
    <dbReference type="NCBI Taxonomy" id="61424"/>
    <lineage>
        <taxon>Eukaryota</taxon>
        <taxon>Fungi</taxon>
        <taxon>Fungi incertae sedis</taxon>
        <taxon>Zoopagomycota</taxon>
        <taxon>Kickxellomycotina</taxon>
        <taxon>Harpellomycetes</taxon>
        <taxon>Harpellales</taxon>
        <taxon>Harpellaceae</taxon>
        <taxon>Furculomyces</taxon>
    </lineage>
</organism>
<reference evidence="4 5" key="1">
    <citation type="journal article" date="2018" name="MBio">
        <title>Comparative Genomics Reveals the Core Gene Toolbox for the Fungus-Insect Symbiosis.</title>
        <authorList>
            <person name="Wang Y."/>
            <person name="Stata M."/>
            <person name="Wang W."/>
            <person name="Stajich J.E."/>
            <person name="White M.M."/>
            <person name="Moncalvo J.M."/>
        </authorList>
    </citation>
    <scope>NUCLEOTIDE SEQUENCE [LARGE SCALE GENOMIC DNA]</scope>
    <source>
        <strain evidence="4 5">AUS-77-4</strain>
    </source>
</reference>
<dbReference type="OrthoDB" id="8026949at2759"/>
<keyword evidence="1" id="KW-0862">Zinc</keyword>
<name>A0A2T9YME5_9FUNG</name>
<keyword evidence="1" id="KW-0479">Metal-binding</keyword>
<dbReference type="EMBL" id="MBFT01000320">
    <property type="protein sequence ID" value="PVU93508.1"/>
    <property type="molecule type" value="Genomic_DNA"/>
</dbReference>
<keyword evidence="5" id="KW-1185">Reference proteome</keyword>
<dbReference type="InterPro" id="IPR001878">
    <property type="entry name" value="Znf_CCHC"/>
</dbReference>
<evidence type="ECO:0000256" key="1">
    <source>
        <dbReference type="PROSITE-ProRule" id="PRU00047"/>
    </source>
</evidence>
<dbReference type="Gene3D" id="2.40.70.10">
    <property type="entry name" value="Acid Proteases"/>
    <property type="match status" value="1"/>
</dbReference>
<evidence type="ECO:0000259" key="3">
    <source>
        <dbReference type="PROSITE" id="PS50158"/>
    </source>
</evidence>
<comment type="caution">
    <text evidence="4">The sequence shown here is derived from an EMBL/GenBank/DDBJ whole genome shotgun (WGS) entry which is preliminary data.</text>
</comment>